<dbReference type="AlphaFoldDB" id="A0A3N6P487"/>
<protein>
    <submittedName>
        <fullName evidence="2">Uncharacterized protein</fullName>
    </submittedName>
</protein>
<dbReference type="RefSeq" id="WP_124176593.1">
    <property type="nucleotide sequence ID" value="NZ_REFY01000001.1"/>
</dbReference>
<keyword evidence="3" id="KW-1185">Reference proteome</keyword>
<feature type="compositionally biased region" description="Polar residues" evidence="1">
    <location>
        <begin position="88"/>
        <end position="108"/>
    </location>
</feature>
<evidence type="ECO:0000313" key="2">
    <source>
        <dbReference type="EMBL" id="RQG92719.1"/>
    </source>
</evidence>
<dbReference type="EMBL" id="REFY01000001">
    <property type="protein sequence ID" value="RQG92719.1"/>
    <property type="molecule type" value="Genomic_DNA"/>
</dbReference>
<feature type="region of interest" description="Disordered" evidence="1">
    <location>
        <begin position="88"/>
        <end position="110"/>
    </location>
</feature>
<dbReference type="Proteomes" id="UP000273828">
    <property type="component" value="Unassembled WGS sequence"/>
</dbReference>
<proteinExistence type="predicted"/>
<organism evidence="2 3">
    <name type="scientific">Natrarchaeobius halalkaliphilus</name>
    <dbReference type="NCBI Taxonomy" id="1679091"/>
    <lineage>
        <taxon>Archaea</taxon>
        <taxon>Methanobacteriati</taxon>
        <taxon>Methanobacteriota</taxon>
        <taxon>Stenosarchaea group</taxon>
        <taxon>Halobacteria</taxon>
        <taxon>Halobacteriales</taxon>
        <taxon>Natrialbaceae</taxon>
        <taxon>Natrarchaeobius</taxon>
    </lineage>
</organism>
<evidence type="ECO:0000313" key="3">
    <source>
        <dbReference type="Proteomes" id="UP000273828"/>
    </source>
</evidence>
<gene>
    <name evidence="2" type="ORF">EA462_00345</name>
</gene>
<comment type="caution">
    <text evidence="2">The sequence shown here is derived from an EMBL/GenBank/DDBJ whole genome shotgun (WGS) entry which is preliminary data.</text>
</comment>
<name>A0A3N6P487_9EURY</name>
<accession>A0A3N6P487</accession>
<dbReference type="OrthoDB" id="234780at2157"/>
<sequence>MSDENRLSRRQLLVRGGGGVSLIAGGVGTYNEILGYDRLTGTNVVRQDLDPIVSEHLGAATDTLTTVSGRHIDHENGALTVQEVAVSNGSEAGNGPSTLTSFEWSETSPAEAAKLDEELGLDTEGSPLEQLTTDLSALEATEIDFVYGTLAEFFEYAREGESRPYTVDALRGRVGGVDPGVLEEFTGTPASDVEALIDGLADGFQEFTTYDASRYLAGSLEDNVLFGRGDLRARFESPADFTAIVGGENDGLDCTEMSRRTIEAVHTAHPLEQTVPVVAGYVRDLRHSHFYVTLATVTRVDGELVIPVTFVDYMYTTLVDDFRLDRLARVDPSAYDRYHRADEIRWFS</sequence>
<reference evidence="2 3" key="1">
    <citation type="submission" date="2018-10" db="EMBL/GenBank/DDBJ databases">
        <title>Natrarchaeobius chitinivorans gen. nov., sp. nov., and Natrarchaeobius haloalkaliphilus sp. nov., alkaliphilic, chitin-utilizing haloarchaea from hypersaline alkaline lakes.</title>
        <authorList>
            <person name="Sorokin D.Y."/>
            <person name="Elcheninov A.G."/>
            <person name="Kostrikina N.A."/>
            <person name="Bale N.J."/>
            <person name="Sinninghe Damste J.S."/>
            <person name="Khijniak T.V."/>
            <person name="Kublanov I.V."/>
            <person name="Toshchakov S.V."/>
        </authorList>
    </citation>
    <scope>NUCLEOTIDE SEQUENCE [LARGE SCALE GENOMIC DNA]</scope>
    <source>
        <strain evidence="2 3">AArcht-Sl</strain>
    </source>
</reference>
<evidence type="ECO:0000256" key="1">
    <source>
        <dbReference type="SAM" id="MobiDB-lite"/>
    </source>
</evidence>